<dbReference type="CDD" id="cd00067">
    <property type="entry name" value="GAL4"/>
    <property type="match status" value="1"/>
</dbReference>
<keyword evidence="1" id="KW-0539">Nucleus</keyword>
<sequence length="237" mass="26015">MVARPASASLGPIASTSSSSSALAAVVPPHQHPPPHSPPSDSNERAPKKQKRVTKACDQCRRRRVKCEAFPNAPSIDSPCVICTEQGSAHECTFTRPTRKRGPQAGLTKNLAERITGLERFVGYLLAVEGEELLMAKYRAFFDQSDSSTDAAAQMAAWNRSQLSHLLENLVISPNTSSGPAILKQEQQRLDSELGVHDVPGCFCFDSRDRHSRRIVRPPLSICSVAGRVRYVCEYFQ</sequence>
<proteinExistence type="predicted"/>
<dbReference type="Proteomes" id="UP000249723">
    <property type="component" value="Unassembled WGS sequence"/>
</dbReference>
<evidence type="ECO:0000256" key="2">
    <source>
        <dbReference type="SAM" id="MobiDB-lite"/>
    </source>
</evidence>
<accession>A0A2X0LAP1</accession>
<dbReference type="PROSITE" id="PS00463">
    <property type="entry name" value="ZN2_CY6_FUNGAL_1"/>
    <property type="match status" value="1"/>
</dbReference>
<evidence type="ECO:0000313" key="4">
    <source>
        <dbReference type="EMBL" id="SCZ96001.1"/>
    </source>
</evidence>
<dbReference type="STRING" id="289078.A0A2X0LAP1"/>
<dbReference type="InterPro" id="IPR001138">
    <property type="entry name" value="Zn2Cys6_DnaBD"/>
</dbReference>
<dbReference type="Gene3D" id="4.10.240.10">
    <property type="entry name" value="Zn(2)-C6 fungal-type DNA-binding domain"/>
    <property type="match status" value="1"/>
</dbReference>
<dbReference type="OrthoDB" id="39175at2759"/>
<evidence type="ECO:0000256" key="1">
    <source>
        <dbReference type="ARBA" id="ARBA00023242"/>
    </source>
</evidence>
<feature type="domain" description="Zn(2)-C6 fungal-type" evidence="3">
    <location>
        <begin position="56"/>
        <end position="94"/>
    </location>
</feature>
<dbReference type="SMART" id="SM00066">
    <property type="entry name" value="GAL4"/>
    <property type="match status" value="1"/>
</dbReference>
<name>A0A2X0LAP1_9BASI</name>
<dbReference type="Pfam" id="PF00172">
    <property type="entry name" value="Zn_clus"/>
    <property type="match status" value="1"/>
</dbReference>
<organism evidence="4 5">
    <name type="scientific">Microbotryum saponariae</name>
    <dbReference type="NCBI Taxonomy" id="289078"/>
    <lineage>
        <taxon>Eukaryota</taxon>
        <taxon>Fungi</taxon>
        <taxon>Dikarya</taxon>
        <taxon>Basidiomycota</taxon>
        <taxon>Pucciniomycotina</taxon>
        <taxon>Microbotryomycetes</taxon>
        <taxon>Microbotryales</taxon>
        <taxon>Microbotryaceae</taxon>
        <taxon>Microbotryum</taxon>
    </lineage>
</organism>
<dbReference type="GO" id="GO:0000981">
    <property type="term" value="F:DNA-binding transcription factor activity, RNA polymerase II-specific"/>
    <property type="evidence" value="ECO:0007669"/>
    <property type="project" value="InterPro"/>
</dbReference>
<evidence type="ECO:0000259" key="3">
    <source>
        <dbReference type="PROSITE" id="PS50048"/>
    </source>
</evidence>
<dbReference type="PROSITE" id="PS50048">
    <property type="entry name" value="ZN2_CY6_FUNGAL_2"/>
    <property type="match status" value="1"/>
</dbReference>
<reference evidence="5" key="1">
    <citation type="submission" date="2016-10" db="EMBL/GenBank/DDBJ databases">
        <authorList>
            <person name="Jeantristanb JTB J.-T."/>
            <person name="Ricardo R."/>
        </authorList>
    </citation>
    <scope>NUCLEOTIDE SEQUENCE [LARGE SCALE GENOMIC DNA]</scope>
</reference>
<dbReference type="PANTHER" id="PTHR31668">
    <property type="entry name" value="GLUCOSE TRANSPORT TRANSCRIPTION REGULATOR RGT1-RELATED-RELATED"/>
    <property type="match status" value="1"/>
</dbReference>
<dbReference type="AlphaFoldDB" id="A0A2X0LAP1"/>
<dbReference type="SUPFAM" id="SSF57701">
    <property type="entry name" value="Zn2/Cys6 DNA-binding domain"/>
    <property type="match status" value="1"/>
</dbReference>
<protein>
    <submittedName>
        <fullName evidence="4">BZ3500_MvSof-1268-A1-R1_Chr8-1g09938 protein</fullName>
    </submittedName>
</protein>
<keyword evidence="5" id="KW-1185">Reference proteome</keyword>
<dbReference type="GO" id="GO:0008270">
    <property type="term" value="F:zinc ion binding"/>
    <property type="evidence" value="ECO:0007669"/>
    <property type="project" value="InterPro"/>
</dbReference>
<dbReference type="EMBL" id="FMWP01000087">
    <property type="protein sequence ID" value="SCZ96001.1"/>
    <property type="molecule type" value="Genomic_DNA"/>
</dbReference>
<dbReference type="InterPro" id="IPR036864">
    <property type="entry name" value="Zn2-C6_fun-type_DNA-bd_sf"/>
</dbReference>
<feature type="compositionally biased region" description="Low complexity" evidence="2">
    <location>
        <begin position="7"/>
        <end position="29"/>
    </location>
</feature>
<dbReference type="InterPro" id="IPR050797">
    <property type="entry name" value="Carb_Metab_Trans_Reg"/>
</dbReference>
<evidence type="ECO:0000313" key="5">
    <source>
        <dbReference type="Proteomes" id="UP000249723"/>
    </source>
</evidence>
<feature type="region of interest" description="Disordered" evidence="2">
    <location>
        <begin position="1"/>
        <end position="55"/>
    </location>
</feature>
<gene>
    <name evidence="4" type="ORF">BZ3500_MVSOF-1268-A1-R1_CHR8-1G09938</name>
</gene>